<dbReference type="Gene3D" id="3.10.10.10">
    <property type="entry name" value="HIV Type 1 Reverse Transcriptase, subunit A, domain 1"/>
    <property type="match status" value="1"/>
</dbReference>
<dbReference type="SUPFAM" id="SSF56672">
    <property type="entry name" value="DNA/RNA polymerases"/>
    <property type="match status" value="1"/>
</dbReference>
<reference evidence="1" key="1">
    <citation type="journal article" date="2023" name="Science">
        <title>Genome structures resolve the early diversification of teleost fishes.</title>
        <authorList>
            <person name="Parey E."/>
            <person name="Louis A."/>
            <person name="Montfort J."/>
            <person name="Bouchez O."/>
            <person name="Roques C."/>
            <person name="Iampietro C."/>
            <person name="Lluch J."/>
            <person name="Castinel A."/>
            <person name="Donnadieu C."/>
            <person name="Desvignes T."/>
            <person name="Floi Bucao C."/>
            <person name="Jouanno E."/>
            <person name="Wen M."/>
            <person name="Mejri S."/>
            <person name="Dirks R."/>
            <person name="Jansen H."/>
            <person name="Henkel C."/>
            <person name="Chen W.J."/>
            <person name="Zahm M."/>
            <person name="Cabau C."/>
            <person name="Klopp C."/>
            <person name="Thompson A.W."/>
            <person name="Robinson-Rechavi M."/>
            <person name="Braasch I."/>
            <person name="Lecointre G."/>
            <person name="Bobe J."/>
            <person name="Postlethwait J.H."/>
            <person name="Berthelot C."/>
            <person name="Roest Crollius H."/>
            <person name="Guiguen Y."/>
        </authorList>
    </citation>
    <scope>NUCLEOTIDE SEQUENCE</scope>
    <source>
        <tissue evidence="1">Blood</tissue>
    </source>
</reference>
<sequence length="182" mass="19860">MAPAVASLFLRPWMFDDLHPPAPSGSNSDPSLPTTLLDPTHFVTMELEILQADTIIRAWMGNSGHLAIAKNKSGVLRVCLALRLVINRLALPLANLELMMHFHRSTVCSKPDLCQGYLQVPLHPDSSDMTAFVTHGVVPEAPPPTVGLTLQLLPPIAAPAPRPVRMRSCPAHLQNFLTTFHT</sequence>
<evidence type="ECO:0000313" key="2">
    <source>
        <dbReference type="Proteomes" id="UP001152622"/>
    </source>
</evidence>
<keyword evidence="2" id="KW-1185">Reference proteome</keyword>
<organism evidence="1 2">
    <name type="scientific">Synaphobranchus kaupii</name>
    <name type="common">Kaup's arrowtooth eel</name>
    <dbReference type="NCBI Taxonomy" id="118154"/>
    <lineage>
        <taxon>Eukaryota</taxon>
        <taxon>Metazoa</taxon>
        <taxon>Chordata</taxon>
        <taxon>Craniata</taxon>
        <taxon>Vertebrata</taxon>
        <taxon>Euteleostomi</taxon>
        <taxon>Actinopterygii</taxon>
        <taxon>Neopterygii</taxon>
        <taxon>Teleostei</taxon>
        <taxon>Anguilliformes</taxon>
        <taxon>Synaphobranchidae</taxon>
        <taxon>Synaphobranchus</taxon>
    </lineage>
</organism>
<comment type="caution">
    <text evidence="1">The sequence shown here is derived from an EMBL/GenBank/DDBJ whole genome shotgun (WGS) entry which is preliminary data.</text>
</comment>
<evidence type="ECO:0000313" key="1">
    <source>
        <dbReference type="EMBL" id="KAJ8341650.1"/>
    </source>
</evidence>
<dbReference type="Proteomes" id="UP001152622">
    <property type="component" value="Chromosome 15"/>
</dbReference>
<dbReference type="EMBL" id="JAINUF010000015">
    <property type="protein sequence ID" value="KAJ8341650.1"/>
    <property type="molecule type" value="Genomic_DNA"/>
</dbReference>
<gene>
    <name evidence="1" type="ORF">SKAU_G00339410</name>
</gene>
<accession>A0A9Q1EMW8</accession>
<protein>
    <submittedName>
        <fullName evidence="1">Uncharacterized protein</fullName>
    </submittedName>
</protein>
<dbReference type="InterPro" id="IPR043128">
    <property type="entry name" value="Rev_trsase/Diguanyl_cyclase"/>
</dbReference>
<proteinExistence type="predicted"/>
<dbReference type="AlphaFoldDB" id="A0A9Q1EMW8"/>
<dbReference type="InterPro" id="IPR043502">
    <property type="entry name" value="DNA/RNA_pol_sf"/>
</dbReference>
<dbReference type="Gene3D" id="3.30.70.270">
    <property type="match status" value="1"/>
</dbReference>
<name>A0A9Q1EMW8_SYNKA</name>